<organism evidence="2 3">
    <name type="scientific">Zasmidium cellare ATCC 36951</name>
    <dbReference type="NCBI Taxonomy" id="1080233"/>
    <lineage>
        <taxon>Eukaryota</taxon>
        <taxon>Fungi</taxon>
        <taxon>Dikarya</taxon>
        <taxon>Ascomycota</taxon>
        <taxon>Pezizomycotina</taxon>
        <taxon>Dothideomycetes</taxon>
        <taxon>Dothideomycetidae</taxon>
        <taxon>Mycosphaerellales</taxon>
        <taxon>Mycosphaerellaceae</taxon>
        <taxon>Zasmidium</taxon>
    </lineage>
</organism>
<dbReference type="RefSeq" id="XP_033659295.1">
    <property type="nucleotide sequence ID" value="XM_033810893.1"/>
</dbReference>
<dbReference type="GeneID" id="54564165"/>
<dbReference type="Gene3D" id="1.10.510.10">
    <property type="entry name" value="Transferase(Phosphotransferase) domain 1"/>
    <property type="match status" value="1"/>
</dbReference>
<evidence type="ECO:0000313" key="2">
    <source>
        <dbReference type="EMBL" id="KAF2158406.1"/>
    </source>
</evidence>
<dbReference type="Proteomes" id="UP000799537">
    <property type="component" value="Unassembled WGS sequence"/>
</dbReference>
<dbReference type="Pfam" id="PF14479">
    <property type="entry name" value="HeLo"/>
    <property type="match status" value="1"/>
</dbReference>
<feature type="domain" description="Prion-inhibition and propagation HeLo" evidence="1">
    <location>
        <begin position="8"/>
        <end position="228"/>
    </location>
</feature>
<dbReference type="AlphaFoldDB" id="A0A6A6BYC2"/>
<dbReference type="InterPro" id="IPR011009">
    <property type="entry name" value="Kinase-like_dom_sf"/>
</dbReference>
<dbReference type="OrthoDB" id="1911848at2759"/>
<name>A0A6A6BYC2_ZASCE</name>
<dbReference type="InterPro" id="IPR029498">
    <property type="entry name" value="HeLo_dom"/>
</dbReference>
<dbReference type="PANTHER" id="PTHR37542:SF1">
    <property type="entry name" value="PRION-INHIBITION AND PROPAGATION HELO DOMAIN-CONTAINING PROTEIN"/>
    <property type="match status" value="1"/>
</dbReference>
<dbReference type="Gene3D" id="1.20.120.1020">
    <property type="entry name" value="Prion-inhibition and propagation, HeLo domain"/>
    <property type="match status" value="1"/>
</dbReference>
<accession>A0A6A6BYC2</accession>
<evidence type="ECO:0000259" key="1">
    <source>
        <dbReference type="Pfam" id="PF14479"/>
    </source>
</evidence>
<reference evidence="2" key="1">
    <citation type="journal article" date="2020" name="Stud. Mycol.">
        <title>101 Dothideomycetes genomes: a test case for predicting lifestyles and emergence of pathogens.</title>
        <authorList>
            <person name="Haridas S."/>
            <person name="Albert R."/>
            <person name="Binder M."/>
            <person name="Bloem J."/>
            <person name="Labutti K."/>
            <person name="Salamov A."/>
            <person name="Andreopoulos B."/>
            <person name="Baker S."/>
            <person name="Barry K."/>
            <person name="Bills G."/>
            <person name="Bluhm B."/>
            <person name="Cannon C."/>
            <person name="Castanera R."/>
            <person name="Culley D."/>
            <person name="Daum C."/>
            <person name="Ezra D."/>
            <person name="Gonzalez J."/>
            <person name="Henrissat B."/>
            <person name="Kuo A."/>
            <person name="Liang C."/>
            <person name="Lipzen A."/>
            <person name="Lutzoni F."/>
            <person name="Magnuson J."/>
            <person name="Mondo S."/>
            <person name="Nolan M."/>
            <person name="Ohm R."/>
            <person name="Pangilinan J."/>
            <person name="Park H.-J."/>
            <person name="Ramirez L."/>
            <person name="Alfaro M."/>
            <person name="Sun H."/>
            <person name="Tritt A."/>
            <person name="Yoshinaga Y."/>
            <person name="Zwiers L.-H."/>
            <person name="Turgeon B."/>
            <person name="Goodwin S."/>
            <person name="Spatafora J."/>
            <person name="Crous P."/>
            <person name="Grigoriev I."/>
        </authorList>
    </citation>
    <scope>NUCLEOTIDE SEQUENCE</scope>
    <source>
        <strain evidence="2">ATCC 36951</strain>
    </source>
</reference>
<gene>
    <name evidence="2" type="ORF">M409DRAFT_38258</name>
</gene>
<dbReference type="EMBL" id="ML993672">
    <property type="protein sequence ID" value="KAF2158406.1"/>
    <property type="molecule type" value="Genomic_DNA"/>
</dbReference>
<protein>
    <recommendedName>
        <fullName evidence="1">Prion-inhibition and propagation HeLo domain-containing protein</fullName>
    </recommendedName>
</protein>
<dbReference type="InterPro" id="IPR038305">
    <property type="entry name" value="HeLo_sf"/>
</dbReference>
<evidence type="ECO:0000313" key="3">
    <source>
        <dbReference type="Proteomes" id="UP000799537"/>
    </source>
</evidence>
<keyword evidence="3" id="KW-1185">Reference proteome</keyword>
<proteinExistence type="predicted"/>
<dbReference type="PANTHER" id="PTHR37542">
    <property type="entry name" value="HELO DOMAIN-CONTAINING PROTEIN-RELATED"/>
    <property type="match status" value="1"/>
</dbReference>
<sequence>MDPVTGIGLGCGLTSLAFDVFDHSVKHLLIDTVFKFFCSMVDMPKDYEGFRVRFIMEYHRLLAWGYAAGLVEIPEGSHLAASLGTNATELCSVVARIGGLLEDFKELFTRWNNESDLPGDKEMAEQNAQRIDIVAEVSTLASLYDRSMGGRKRLKDHNFVKRMAKATDTVKDVLSHPRRVRWVVRDATAFEALLVDLHRLTERLRELMGNHEIRQIREITAKTFREMVVVRNDLREIMAVLHALVTTKQPAAGPGDSLSSENENKALQGLLQLKRFKCASDEISRQIQQNACFDVRDSLSDLITVTGCDAVTFERSFSRYEAKTPTRHDPRRPRGTFVQNGKPHEVWLEWRVTDDSMPGSSEEKESRIRTWTLAQMLSEDKPKGLFASTCIAFVDYRHVKNKVGWVFEMPHGSNGNTTLKTLHGMLGQKQYRPTMVQRISLSWKVASSLLYLHTADWLHKGIHSGNVVFACEQENVDFDNPILSGFEYSRPQSIGTTSRGTDPRWDIYRWPSIQSEAPKTTNSRKTYDIYSLGLMLLEIAHWKPLPDLMCLESWPSPTLQDCQIRGWLLGELEHEPFKENPLLALRDVAGNQYFEVTRRCLVAHGELGMCVGENDLESDPRVGVKLQNTFTELVVDKVQMLSAVL</sequence>
<dbReference type="SUPFAM" id="SSF56112">
    <property type="entry name" value="Protein kinase-like (PK-like)"/>
    <property type="match status" value="1"/>
</dbReference>